<keyword evidence="10" id="KW-1185">Reference proteome</keyword>
<evidence type="ECO:0000256" key="6">
    <source>
        <dbReference type="ARBA" id="ARBA00023136"/>
    </source>
</evidence>
<sequence>MAQKVTTAVGSVERKQVPARRRFSQRPIDFLTTFAAIVAAIALWHFAITYFEVESYLFPAPLPVLNALIEGLSDGSLLTNGWVTLSEVLIGFSFGSLLAITLAVLITRWRFVERTFYPFIVAFQTVPKIALAPLVITWMGFGQTSKMLMAGLLALFPVLVNTITGLKSVEQDQLDLMRALQATDWQIFRYVRLPRALPYMFAGLEIAIVFSVIGAIVGEFVGAKAGLGYLIQSSQATLDATTTVAVLVVLSVMGLVLHRIVIFAKSRLVFWLRTDDGAVVGV</sequence>
<dbReference type="InterPro" id="IPR000515">
    <property type="entry name" value="MetI-like"/>
</dbReference>
<evidence type="ECO:0000256" key="1">
    <source>
        <dbReference type="ARBA" id="ARBA00004651"/>
    </source>
</evidence>
<feature type="domain" description="ABC transmembrane type-1" evidence="8">
    <location>
        <begin position="77"/>
        <end position="261"/>
    </location>
</feature>
<dbReference type="RefSeq" id="WP_155355235.1">
    <property type="nucleotide sequence ID" value="NZ_BAAAHL010000027.1"/>
</dbReference>
<organism evidence="9 10">
    <name type="scientific">Acrocarpospora macrocephala</name>
    <dbReference type="NCBI Taxonomy" id="150177"/>
    <lineage>
        <taxon>Bacteria</taxon>
        <taxon>Bacillati</taxon>
        <taxon>Actinomycetota</taxon>
        <taxon>Actinomycetes</taxon>
        <taxon>Streptosporangiales</taxon>
        <taxon>Streptosporangiaceae</taxon>
        <taxon>Acrocarpospora</taxon>
    </lineage>
</organism>
<protein>
    <submittedName>
        <fullName evidence="9">ABC transporter permease</fullName>
    </submittedName>
</protein>
<dbReference type="PANTHER" id="PTHR30151">
    <property type="entry name" value="ALKANE SULFONATE ABC TRANSPORTER-RELATED, MEMBRANE SUBUNIT"/>
    <property type="match status" value="1"/>
</dbReference>
<dbReference type="InterPro" id="IPR035906">
    <property type="entry name" value="MetI-like_sf"/>
</dbReference>
<gene>
    <name evidence="9" type="ORF">Amac_033130</name>
</gene>
<feature type="transmembrane region" description="Helical" evidence="7">
    <location>
        <begin position="88"/>
        <end position="107"/>
    </location>
</feature>
<evidence type="ECO:0000256" key="4">
    <source>
        <dbReference type="ARBA" id="ARBA00022692"/>
    </source>
</evidence>
<dbReference type="AlphaFoldDB" id="A0A5M3WKI4"/>
<feature type="transmembrane region" description="Helical" evidence="7">
    <location>
        <begin position="30"/>
        <end position="51"/>
    </location>
</feature>
<dbReference type="OrthoDB" id="7274389at2"/>
<dbReference type="Gene3D" id="1.10.3720.10">
    <property type="entry name" value="MetI-like"/>
    <property type="match status" value="1"/>
</dbReference>
<evidence type="ECO:0000256" key="5">
    <source>
        <dbReference type="ARBA" id="ARBA00022989"/>
    </source>
</evidence>
<feature type="transmembrane region" description="Helical" evidence="7">
    <location>
        <begin position="147"/>
        <end position="169"/>
    </location>
</feature>
<dbReference type="GO" id="GO:0005886">
    <property type="term" value="C:plasma membrane"/>
    <property type="evidence" value="ECO:0007669"/>
    <property type="project" value="UniProtKB-SubCell"/>
</dbReference>
<comment type="similarity">
    <text evidence="7">Belongs to the binding-protein-dependent transport system permease family.</text>
</comment>
<keyword evidence="4 7" id="KW-0812">Transmembrane</keyword>
<dbReference type="GO" id="GO:0055085">
    <property type="term" value="P:transmembrane transport"/>
    <property type="evidence" value="ECO:0007669"/>
    <property type="project" value="InterPro"/>
</dbReference>
<evidence type="ECO:0000313" key="9">
    <source>
        <dbReference type="EMBL" id="GES09717.1"/>
    </source>
</evidence>
<dbReference type="SUPFAM" id="SSF161098">
    <property type="entry name" value="MetI-like"/>
    <property type="match status" value="1"/>
</dbReference>
<feature type="transmembrane region" description="Helical" evidence="7">
    <location>
        <begin position="199"/>
        <end position="223"/>
    </location>
</feature>
<evidence type="ECO:0000256" key="7">
    <source>
        <dbReference type="RuleBase" id="RU363032"/>
    </source>
</evidence>
<comment type="caution">
    <text evidence="9">The sequence shown here is derived from an EMBL/GenBank/DDBJ whole genome shotgun (WGS) entry which is preliminary data.</text>
</comment>
<evidence type="ECO:0000313" key="10">
    <source>
        <dbReference type="Proteomes" id="UP000331127"/>
    </source>
</evidence>
<evidence type="ECO:0000259" key="8">
    <source>
        <dbReference type="PROSITE" id="PS50928"/>
    </source>
</evidence>
<dbReference type="Proteomes" id="UP000331127">
    <property type="component" value="Unassembled WGS sequence"/>
</dbReference>
<keyword evidence="2 7" id="KW-0813">Transport</keyword>
<dbReference type="PANTHER" id="PTHR30151:SF20">
    <property type="entry name" value="ABC TRANSPORTER PERMEASE PROTEIN HI_0355-RELATED"/>
    <property type="match status" value="1"/>
</dbReference>
<name>A0A5M3WKI4_9ACTN</name>
<dbReference type="EMBL" id="BLAE01000017">
    <property type="protein sequence ID" value="GES09717.1"/>
    <property type="molecule type" value="Genomic_DNA"/>
</dbReference>
<keyword evidence="3" id="KW-1003">Cell membrane</keyword>
<comment type="subcellular location">
    <subcellularLocation>
        <location evidence="1 7">Cell membrane</location>
        <topology evidence="1 7">Multi-pass membrane protein</topology>
    </subcellularLocation>
</comment>
<evidence type="ECO:0000256" key="3">
    <source>
        <dbReference type="ARBA" id="ARBA00022475"/>
    </source>
</evidence>
<dbReference type="Pfam" id="PF00528">
    <property type="entry name" value="BPD_transp_1"/>
    <property type="match status" value="1"/>
</dbReference>
<feature type="transmembrane region" description="Helical" evidence="7">
    <location>
        <begin position="119"/>
        <end position="141"/>
    </location>
</feature>
<dbReference type="CDD" id="cd06261">
    <property type="entry name" value="TM_PBP2"/>
    <property type="match status" value="1"/>
</dbReference>
<dbReference type="PROSITE" id="PS50928">
    <property type="entry name" value="ABC_TM1"/>
    <property type="match status" value="1"/>
</dbReference>
<keyword evidence="5 7" id="KW-1133">Transmembrane helix</keyword>
<feature type="transmembrane region" description="Helical" evidence="7">
    <location>
        <begin position="243"/>
        <end position="264"/>
    </location>
</feature>
<keyword evidence="6 7" id="KW-0472">Membrane</keyword>
<accession>A0A5M3WKI4</accession>
<reference evidence="9 10" key="1">
    <citation type="submission" date="2019-10" db="EMBL/GenBank/DDBJ databases">
        <title>Whole genome shotgun sequence of Acrocarpospora macrocephala NBRC 16266.</title>
        <authorList>
            <person name="Ichikawa N."/>
            <person name="Kimura A."/>
            <person name="Kitahashi Y."/>
            <person name="Komaki H."/>
            <person name="Oguchi A."/>
        </authorList>
    </citation>
    <scope>NUCLEOTIDE SEQUENCE [LARGE SCALE GENOMIC DNA]</scope>
    <source>
        <strain evidence="9 10">NBRC 16266</strain>
    </source>
</reference>
<evidence type="ECO:0000256" key="2">
    <source>
        <dbReference type="ARBA" id="ARBA00022448"/>
    </source>
</evidence>
<proteinExistence type="inferred from homology"/>